<dbReference type="PROSITE" id="PS00041">
    <property type="entry name" value="HTH_ARAC_FAMILY_1"/>
    <property type="match status" value="1"/>
</dbReference>
<dbReference type="Pfam" id="PF01965">
    <property type="entry name" value="DJ-1_PfpI"/>
    <property type="match status" value="1"/>
</dbReference>
<gene>
    <name evidence="5" type="ORF">E7811_14865</name>
</gene>
<sequence>MQVEKQPLIPHGAAFFQTSNREARTRHFAFLLCPSFTLLAFASALEPLRIANQLSQRPLYDWTTRSADGAPVISSCGVSVGVDGPQADLDRDVILMVCAGNRPEAAGARAVVSAVTRHFRHGGRIGGLCTGPIALARAGLLKGRRFTLHWENQPAFRENFPDLDPSENKFEIDDRVLTCGGGAAATDMMLEVIAQEHGEAFAAMVSDMCLRRVSVGRDLPQRSPISAVAQTRNPGLAAIVELMKRHREDPLSMDELAERVGYSRRHVERLFLSTLGQPPARFYLNLRLDHARNLLASTDLSLAEVAAACGFSSTSHFSKSFVRRFGTPPSRVHCRL</sequence>
<dbReference type="AlphaFoldDB" id="A0A4S3MK53"/>
<dbReference type="CDD" id="cd03136">
    <property type="entry name" value="GATase1_AraC_ArgR_like"/>
    <property type="match status" value="1"/>
</dbReference>
<dbReference type="SUPFAM" id="SSF46689">
    <property type="entry name" value="Homeodomain-like"/>
    <property type="match status" value="2"/>
</dbReference>
<comment type="caution">
    <text evidence="5">The sequence shown here is derived from an EMBL/GenBank/DDBJ whole genome shotgun (WGS) entry which is preliminary data.</text>
</comment>
<dbReference type="Gene3D" id="1.10.10.60">
    <property type="entry name" value="Homeodomain-like"/>
    <property type="match status" value="1"/>
</dbReference>
<organism evidence="5 6">
    <name type="scientific">Aliigemmobacter aestuarii</name>
    <dbReference type="NCBI Taxonomy" id="1445661"/>
    <lineage>
        <taxon>Bacteria</taxon>
        <taxon>Pseudomonadati</taxon>
        <taxon>Pseudomonadota</taxon>
        <taxon>Alphaproteobacteria</taxon>
        <taxon>Rhodobacterales</taxon>
        <taxon>Paracoccaceae</taxon>
        <taxon>Aliigemmobacter</taxon>
    </lineage>
</organism>
<keyword evidence="2" id="KW-0238">DNA-binding</keyword>
<dbReference type="InterPro" id="IPR009057">
    <property type="entry name" value="Homeodomain-like_sf"/>
</dbReference>
<evidence type="ECO:0000259" key="4">
    <source>
        <dbReference type="PROSITE" id="PS01124"/>
    </source>
</evidence>
<keyword evidence="3" id="KW-0804">Transcription</keyword>
<dbReference type="SMART" id="SM00342">
    <property type="entry name" value="HTH_ARAC"/>
    <property type="match status" value="1"/>
</dbReference>
<proteinExistence type="predicted"/>
<dbReference type="GO" id="GO:0043565">
    <property type="term" value="F:sequence-specific DNA binding"/>
    <property type="evidence" value="ECO:0007669"/>
    <property type="project" value="InterPro"/>
</dbReference>
<dbReference type="InterPro" id="IPR029062">
    <property type="entry name" value="Class_I_gatase-like"/>
</dbReference>
<dbReference type="SUPFAM" id="SSF52317">
    <property type="entry name" value="Class I glutamine amidotransferase-like"/>
    <property type="match status" value="1"/>
</dbReference>
<dbReference type="InterPro" id="IPR018060">
    <property type="entry name" value="HTH_AraC"/>
</dbReference>
<dbReference type="InterPro" id="IPR002818">
    <property type="entry name" value="DJ-1/PfpI"/>
</dbReference>
<dbReference type="PROSITE" id="PS01124">
    <property type="entry name" value="HTH_ARAC_FAMILY_2"/>
    <property type="match status" value="1"/>
</dbReference>
<dbReference type="PANTHER" id="PTHR43130">
    <property type="entry name" value="ARAC-FAMILY TRANSCRIPTIONAL REGULATOR"/>
    <property type="match status" value="1"/>
</dbReference>
<dbReference type="Pfam" id="PF12833">
    <property type="entry name" value="HTH_18"/>
    <property type="match status" value="1"/>
</dbReference>
<accession>A0A4S3MK53</accession>
<dbReference type="Proteomes" id="UP000309450">
    <property type="component" value="Unassembled WGS sequence"/>
</dbReference>
<name>A0A4S3MK53_9RHOB</name>
<dbReference type="InterPro" id="IPR018062">
    <property type="entry name" value="HTH_AraC-typ_CS"/>
</dbReference>
<dbReference type="InterPro" id="IPR020449">
    <property type="entry name" value="Tscrpt_reg_AraC-type_HTH"/>
</dbReference>
<evidence type="ECO:0000313" key="6">
    <source>
        <dbReference type="Proteomes" id="UP000309450"/>
    </source>
</evidence>
<keyword evidence="6" id="KW-1185">Reference proteome</keyword>
<evidence type="ECO:0000256" key="2">
    <source>
        <dbReference type="ARBA" id="ARBA00023125"/>
    </source>
</evidence>
<dbReference type="InterPro" id="IPR052158">
    <property type="entry name" value="INH-QAR"/>
</dbReference>
<dbReference type="GO" id="GO:0003700">
    <property type="term" value="F:DNA-binding transcription factor activity"/>
    <property type="evidence" value="ECO:0007669"/>
    <property type="project" value="InterPro"/>
</dbReference>
<evidence type="ECO:0000256" key="1">
    <source>
        <dbReference type="ARBA" id="ARBA00023015"/>
    </source>
</evidence>
<dbReference type="RefSeq" id="WP_136395444.1">
    <property type="nucleotide sequence ID" value="NZ_SSND01000004.1"/>
</dbReference>
<reference evidence="5 6" key="1">
    <citation type="submission" date="2019-04" db="EMBL/GenBank/DDBJ databases">
        <title>Draft genome sequence of Gemmobacter aestuarii sp. nov.</title>
        <authorList>
            <person name="Hameed A."/>
            <person name="Lin S.-Y."/>
            <person name="Shahina M."/>
            <person name="Lai W.-A."/>
            <person name="Young C.-C."/>
        </authorList>
    </citation>
    <scope>NUCLEOTIDE SEQUENCE [LARGE SCALE GENOMIC DNA]</scope>
    <source>
        <strain evidence="5 6">CC-PW-75</strain>
    </source>
</reference>
<feature type="domain" description="HTH araC/xylS-type" evidence="4">
    <location>
        <begin position="237"/>
        <end position="335"/>
    </location>
</feature>
<evidence type="ECO:0000256" key="3">
    <source>
        <dbReference type="ARBA" id="ARBA00023163"/>
    </source>
</evidence>
<dbReference type="PRINTS" id="PR00032">
    <property type="entry name" value="HTHARAC"/>
</dbReference>
<dbReference type="Gene3D" id="3.40.50.880">
    <property type="match status" value="1"/>
</dbReference>
<dbReference type="OrthoDB" id="9793400at2"/>
<evidence type="ECO:0000313" key="5">
    <source>
        <dbReference type="EMBL" id="THD82336.1"/>
    </source>
</evidence>
<dbReference type="PANTHER" id="PTHR43130:SF3">
    <property type="entry name" value="HTH-TYPE TRANSCRIPTIONAL REGULATOR RV1931C"/>
    <property type="match status" value="1"/>
</dbReference>
<keyword evidence="1" id="KW-0805">Transcription regulation</keyword>
<protein>
    <submittedName>
        <fullName evidence="5">GlxA family transcriptional regulator</fullName>
    </submittedName>
</protein>
<dbReference type="EMBL" id="SSND01000004">
    <property type="protein sequence ID" value="THD82336.1"/>
    <property type="molecule type" value="Genomic_DNA"/>
</dbReference>